<feature type="region of interest" description="Disordered" evidence="1">
    <location>
        <begin position="264"/>
        <end position="329"/>
    </location>
</feature>
<keyword evidence="3" id="KW-0732">Signal</keyword>
<evidence type="ECO:0000256" key="3">
    <source>
        <dbReference type="SAM" id="SignalP"/>
    </source>
</evidence>
<keyword evidence="5" id="KW-1185">Reference proteome</keyword>
<feature type="chain" id="PRO_5034883460" evidence="3">
    <location>
        <begin position="30"/>
        <end position="683"/>
    </location>
</feature>
<keyword evidence="2" id="KW-0812">Transmembrane</keyword>
<dbReference type="AlphaFoldDB" id="A0A8E2JSU4"/>
<name>A0A8E2JSU4_9PEZI</name>
<feature type="transmembrane region" description="Helical" evidence="2">
    <location>
        <begin position="528"/>
        <end position="546"/>
    </location>
</feature>
<feature type="signal peptide" evidence="3">
    <location>
        <begin position="1"/>
        <end position="29"/>
    </location>
</feature>
<evidence type="ECO:0000256" key="1">
    <source>
        <dbReference type="SAM" id="MobiDB-lite"/>
    </source>
</evidence>
<evidence type="ECO:0000313" key="5">
    <source>
        <dbReference type="Proteomes" id="UP000250140"/>
    </source>
</evidence>
<feature type="compositionally biased region" description="Basic and acidic residues" evidence="1">
    <location>
        <begin position="132"/>
        <end position="144"/>
    </location>
</feature>
<feature type="transmembrane region" description="Helical" evidence="2">
    <location>
        <begin position="490"/>
        <end position="516"/>
    </location>
</feature>
<protein>
    <submittedName>
        <fullName evidence="4">Uncharacterized protein</fullName>
    </submittedName>
</protein>
<keyword evidence="2" id="KW-1133">Transmembrane helix</keyword>
<organism evidence="4 5">
    <name type="scientific">Glonium stellatum</name>
    <dbReference type="NCBI Taxonomy" id="574774"/>
    <lineage>
        <taxon>Eukaryota</taxon>
        <taxon>Fungi</taxon>
        <taxon>Dikarya</taxon>
        <taxon>Ascomycota</taxon>
        <taxon>Pezizomycotina</taxon>
        <taxon>Dothideomycetes</taxon>
        <taxon>Pleosporomycetidae</taxon>
        <taxon>Gloniales</taxon>
        <taxon>Gloniaceae</taxon>
        <taxon>Glonium</taxon>
    </lineage>
</organism>
<feature type="transmembrane region" description="Helical" evidence="2">
    <location>
        <begin position="577"/>
        <end position="602"/>
    </location>
</feature>
<dbReference type="EMBL" id="KV749702">
    <property type="protein sequence ID" value="OCL08178.1"/>
    <property type="molecule type" value="Genomic_DNA"/>
</dbReference>
<evidence type="ECO:0000313" key="4">
    <source>
        <dbReference type="EMBL" id="OCL08178.1"/>
    </source>
</evidence>
<proteinExistence type="predicted"/>
<feature type="transmembrane region" description="Helical" evidence="2">
    <location>
        <begin position="353"/>
        <end position="376"/>
    </location>
</feature>
<keyword evidence="2" id="KW-0472">Membrane</keyword>
<dbReference type="OrthoDB" id="5392263at2759"/>
<feature type="compositionally biased region" description="Polar residues" evidence="1">
    <location>
        <begin position="270"/>
        <end position="282"/>
    </location>
</feature>
<reference evidence="4 5" key="1">
    <citation type="journal article" date="2016" name="Nat. Commun.">
        <title>Ectomycorrhizal ecology is imprinted in the genome of the dominant symbiotic fungus Cenococcum geophilum.</title>
        <authorList>
            <consortium name="DOE Joint Genome Institute"/>
            <person name="Peter M."/>
            <person name="Kohler A."/>
            <person name="Ohm R.A."/>
            <person name="Kuo A."/>
            <person name="Krutzmann J."/>
            <person name="Morin E."/>
            <person name="Arend M."/>
            <person name="Barry K.W."/>
            <person name="Binder M."/>
            <person name="Choi C."/>
            <person name="Clum A."/>
            <person name="Copeland A."/>
            <person name="Grisel N."/>
            <person name="Haridas S."/>
            <person name="Kipfer T."/>
            <person name="LaButti K."/>
            <person name="Lindquist E."/>
            <person name="Lipzen A."/>
            <person name="Maire R."/>
            <person name="Meier B."/>
            <person name="Mihaltcheva S."/>
            <person name="Molinier V."/>
            <person name="Murat C."/>
            <person name="Poggeler S."/>
            <person name="Quandt C.A."/>
            <person name="Sperisen C."/>
            <person name="Tritt A."/>
            <person name="Tisserant E."/>
            <person name="Crous P.W."/>
            <person name="Henrissat B."/>
            <person name="Nehls U."/>
            <person name="Egli S."/>
            <person name="Spatafora J.W."/>
            <person name="Grigoriev I.V."/>
            <person name="Martin F.M."/>
        </authorList>
    </citation>
    <scope>NUCLEOTIDE SEQUENCE [LARGE SCALE GENOMIC DNA]</scope>
    <source>
        <strain evidence="4 5">CBS 207.34</strain>
    </source>
</reference>
<sequence>MITSTASRRRLQTAILVIFIALLIGPACAEANFDRCCIESAREQLETLQMVPWDACGINQTDQSVLNPLVNSTLGWCEKNCAGFQLNDFGQWSDLLTTFIVPAFAQLLLCPVGSGGEEEEEEEEGEEEDRQTEENLKGSQEKSDTTSGVREVPQPKPSFDSYEKKQKRVRQTIVYLVCEYVVLLGDPASAMAACFYQLWRDLVYVWGMTREESLGTFKEHVRGFAIIAGQTTLQATGENPSRHEVTKKDVDGMVTLIQSSIPKFKEAQSEQDSNTTTVTGINPPSGDEAISPIPIDQAKAVPTSTRDPEKHISAPNGSGSNERKSLEDDYARSELRKELHAAIEMLLKAKIDFVNGIVIPVVLTFAGTAAGFYNAYTVLGNRDKGYSLAFGVFYAWLFVLSVVSNCYTITVNPTLLEGALNSIFRFCTHNSTNSEFATKIASQIRLRVVPYRKRIPAFVMWKRWVVSMENLTLGQADTAPPPLPTYNAAFFAKFLFLQTAGWLVISVFTALATVIAYNTPTIGIGCRAFTFLLYTLLSLILAWLLVVREAVAQVVARAKDRKERCDGLETLVAVLRYLYGGLALFNAFVMVGGTTFHLVGLYRSCRCQLLFGRADALVLLSTGTALDMDRAKKYWISVGVAVTEVRWRKIGAGVAGIAYEEDHYDSNDIEFRRRKIAADAGLD</sequence>
<feature type="compositionally biased region" description="Acidic residues" evidence="1">
    <location>
        <begin position="116"/>
        <end position="131"/>
    </location>
</feature>
<gene>
    <name evidence="4" type="ORF">AOQ84DRAFT_364345</name>
</gene>
<feature type="region of interest" description="Disordered" evidence="1">
    <location>
        <begin position="115"/>
        <end position="163"/>
    </location>
</feature>
<dbReference type="Proteomes" id="UP000250140">
    <property type="component" value="Unassembled WGS sequence"/>
</dbReference>
<accession>A0A8E2JSU4</accession>
<evidence type="ECO:0000256" key="2">
    <source>
        <dbReference type="SAM" id="Phobius"/>
    </source>
</evidence>
<feature type="transmembrane region" description="Helical" evidence="2">
    <location>
        <begin position="388"/>
        <end position="410"/>
    </location>
</feature>